<evidence type="ECO:0000313" key="3">
    <source>
        <dbReference type="EMBL" id="ESQ92664.1"/>
    </source>
</evidence>
<dbReference type="HAMAP" id="MF_00795">
    <property type="entry name" value="CutC"/>
    <property type="match status" value="1"/>
</dbReference>
<protein>
    <recommendedName>
        <fullName evidence="2">PF03932 family protein CutC</fullName>
    </recommendedName>
</protein>
<evidence type="ECO:0000313" key="4">
    <source>
        <dbReference type="Proteomes" id="UP000017837"/>
    </source>
</evidence>
<comment type="similarity">
    <text evidence="1 2">Belongs to the CutC family.</text>
</comment>
<dbReference type="GO" id="GO:0005507">
    <property type="term" value="F:copper ion binding"/>
    <property type="evidence" value="ECO:0007669"/>
    <property type="project" value="TreeGrafter"/>
</dbReference>
<dbReference type="InterPro" id="IPR005627">
    <property type="entry name" value="CutC-like"/>
</dbReference>
<dbReference type="Proteomes" id="UP000017837">
    <property type="component" value="Unassembled WGS sequence"/>
</dbReference>
<organism evidence="3 4">
    <name type="scientific">Asticcacaulis benevestitus DSM 16100 = ATCC BAA-896</name>
    <dbReference type="NCBI Taxonomy" id="1121022"/>
    <lineage>
        <taxon>Bacteria</taxon>
        <taxon>Pseudomonadati</taxon>
        <taxon>Pseudomonadota</taxon>
        <taxon>Alphaproteobacteria</taxon>
        <taxon>Caulobacterales</taxon>
        <taxon>Caulobacteraceae</taxon>
        <taxon>Asticcacaulis</taxon>
    </lineage>
</organism>
<dbReference type="AlphaFoldDB" id="V4PZ21"/>
<accession>V4PZ21</accession>
<comment type="subcellular location">
    <subcellularLocation>
        <location evidence="2">Cytoplasm</location>
    </subcellularLocation>
</comment>
<comment type="caution">
    <text evidence="2">Once thought to be involved in copper homeostasis, experiments in E.coli have shown this is not the case.</text>
</comment>
<dbReference type="EMBL" id="AWGB01000011">
    <property type="protein sequence ID" value="ESQ92664.1"/>
    <property type="molecule type" value="Genomic_DNA"/>
</dbReference>
<proteinExistence type="inferred from homology"/>
<comment type="caution">
    <text evidence="3">The sequence shown here is derived from an EMBL/GenBank/DDBJ whole genome shotgun (WGS) entry which is preliminary data.</text>
</comment>
<name>V4PZ21_9CAUL</name>
<dbReference type="InterPro" id="IPR036822">
    <property type="entry name" value="CutC-like_dom_sf"/>
</dbReference>
<evidence type="ECO:0000256" key="2">
    <source>
        <dbReference type="HAMAP-Rule" id="MF_00795"/>
    </source>
</evidence>
<dbReference type="OrthoDB" id="9815677at2"/>
<dbReference type="Pfam" id="PF03932">
    <property type="entry name" value="CutC"/>
    <property type="match status" value="1"/>
</dbReference>
<dbReference type="RefSeq" id="WP_018082564.1">
    <property type="nucleotide sequence ID" value="NZ_AQWM01000015.1"/>
</dbReference>
<dbReference type="STRING" id="1121022.GCA_000376105_02898"/>
<dbReference type="Gene3D" id="3.20.20.380">
    <property type="entry name" value="Copper homeostasis (CutC) domain"/>
    <property type="match status" value="1"/>
</dbReference>
<gene>
    <name evidence="2" type="primary">cutC</name>
    <name evidence="3" type="ORF">ABENE_07540</name>
</gene>
<dbReference type="SUPFAM" id="SSF110395">
    <property type="entry name" value="CutC-like"/>
    <property type="match status" value="1"/>
</dbReference>
<evidence type="ECO:0000256" key="1">
    <source>
        <dbReference type="ARBA" id="ARBA00007768"/>
    </source>
</evidence>
<keyword evidence="2" id="KW-0963">Cytoplasm</keyword>
<dbReference type="PATRIC" id="fig|1121022.4.peg.1511"/>
<dbReference type="PANTHER" id="PTHR12598">
    <property type="entry name" value="COPPER HOMEOSTASIS PROTEIN CUTC"/>
    <property type="match status" value="1"/>
</dbReference>
<keyword evidence="4" id="KW-1185">Reference proteome</keyword>
<dbReference type="GO" id="GO:0005737">
    <property type="term" value="C:cytoplasm"/>
    <property type="evidence" value="ECO:0007669"/>
    <property type="project" value="UniProtKB-SubCell"/>
</dbReference>
<dbReference type="PANTHER" id="PTHR12598:SF0">
    <property type="entry name" value="COPPER HOMEOSTASIS PROTEIN CUTC HOMOLOG"/>
    <property type="match status" value="1"/>
</dbReference>
<sequence>MTGSILLEICVDTAEGLEIAAAHGADRIELCASLGIGGLTPSIGMMRLAKSIGFPTRAMIRPRQGDFTYSETELTMMLDDIDSVAAIGLEGVVVGANQLSGELDEPMLSRLVNHARAADLKVTLHRSFDLVPDPLVALNFAQSVAIDTLLTSGCAPSAIEGVDVIAKLMTYLQSHPATPRIEIMAGVGIHAQNVGEIVRNTGVRAVHGSCSKAATVTSGASDFGYADHRRTDRQRVTDLREALAPFHIVAAQ</sequence>
<reference evidence="3 4" key="1">
    <citation type="journal article" date="2014" name="Nature">
        <title>Sequential evolution of bacterial morphology by co-option of a developmental regulator.</title>
        <authorList>
            <person name="Jiang C."/>
            <person name="Brown P.J."/>
            <person name="Ducret A."/>
            <person name="Brun Y.V."/>
        </authorList>
    </citation>
    <scope>NUCLEOTIDE SEQUENCE [LARGE SCALE GENOMIC DNA]</scope>
    <source>
        <strain evidence="3 4">DSM 16100</strain>
    </source>
</reference>
<dbReference type="eggNOG" id="COG3142">
    <property type="taxonomic scope" value="Bacteria"/>
</dbReference>